<sequence length="119" mass="13276">MNSMRILRKESAATFAGGRIWGRLARSAQRKCEDCILLRKSGSKRLQGLAKHLVTSKDSWELGSRPPRFDETKPTSFASLVDTSARIIANRPGQVWSKASWCTGISTTRKSCPMFMKVS</sequence>
<dbReference type="EMBL" id="CAUJNA010003583">
    <property type="protein sequence ID" value="CAJ1405407.1"/>
    <property type="molecule type" value="Genomic_DNA"/>
</dbReference>
<reference evidence="1" key="1">
    <citation type="submission" date="2023-08" db="EMBL/GenBank/DDBJ databases">
        <authorList>
            <person name="Chen Y."/>
            <person name="Shah S."/>
            <person name="Dougan E. K."/>
            <person name="Thang M."/>
            <person name="Chan C."/>
        </authorList>
    </citation>
    <scope>NUCLEOTIDE SEQUENCE</scope>
</reference>
<evidence type="ECO:0000313" key="2">
    <source>
        <dbReference type="Proteomes" id="UP001178507"/>
    </source>
</evidence>
<gene>
    <name evidence="1" type="ORF">EVOR1521_LOCUS27628</name>
</gene>
<dbReference type="Proteomes" id="UP001178507">
    <property type="component" value="Unassembled WGS sequence"/>
</dbReference>
<dbReference type="AlphaFoldDB" id="A0AA36JFR2"/>
<organism evidence="1 2">
    <name type="scientific">Effrenium voratum</name>
    <dbReference type="NCBI Taxonomy" id="2562239"/>
    <lineage>
        <taxon>Eukaryota</taxon>
        <taxon>Sar</taxon>
        <taxon>Alveolata</taxon>
        <taxon>Dinophyceae</taxon>
        <taxon>Suessiales</taxon>
        <taxon>Symbiodiniaceae</taxon>
        <taxon>Effrenium</taxon>
    </lineage>
</organism>
<protein>
    <submittedName>
        <fullName evidence="1">Uncharacterized protein</fullName>
    </submittedName>
</protein>
<name>A0AA36JFR2_9DINO</name>
<accession>A0AA36JFR2</accession>
<keyword evidence="2" id="KW-1185">Reference proteome</keyword>
<proteinExistence type="predicted"/>
<comment type="caution">
    <text evidence="1">The sequence shown here is derived from an EMBL/GenBank/DDBJ whole genome shotgun (WGS) entry which is preliminary data.</text>
</comment>
<evidence type="ECO:0000313" key="1">
    <source>
        <dbReference type="EMBL" id="CAJ1405407.1"/>
    </source>
</evidence>